<protein>
    <submittedName>
        <fullName evidence="1">Uncharacterized protein</fullName>
    </submittedName>
</protein>
<comment type="caution">
    <text evidence="1">The sequence shown here is derived from an EMBL/GenBank/DDBJ whole genome shotgun (WGS) entry which is preliminary data.</text>
</comment>
<sequence>MFLLPKSQKKNKKKKLLFISVDGSAGVIVVLRQLFQCYSSSSPNGMSLQTPAIRFLIGHEATIGEKNLKFGIQGKISFKLSYVGDQMARVICCHFSLENRYLGGEKQIQRSSMESGMVILGEWDFIVALLGFRI</sequence>
<evidence type="ECO:0000313" key="2">
    <source>
        <dbReference type="Proteomes" id="UP000694240"/>
    </source>
</evidence>
<dbReference type="EMBL" id="JAEFBK010000007">
    <property type="protein sequence ID" value="KAG7585101.1"/>
    <property type="molecule type" value="Genomic_DNA"/>
</dbReference>
<reference evidence="1 2" key="1">
    <citation type="submission" date="2020-12" db="EMBL/GenBank/DDBJ databases">
        <title>Concerted genomic and epigenomic changes stabilize Arabidopsis allopolyploids.</title>
        <authorList>
            <person name="Chen Z."/>
        </authorList>
    </citation>
    <scope>NUCLEOTIDE SEQUENCE [LARGE SCALE GENOMIC DNA]</scope>
    <source>
        <strain evidence="1">Allo738</strain>
        <tissue evidence="1">Leaf</tissue>
    </source>
</reference>
<keyword evidence="2" id="KW-1185">Reference proteome</keyword>
<organism evidence="1 2">
    <name type="scientific">Arabidopsis thaliana x Arabidopsis arenosa</name>
    <dbReference type="NCBI Taxonomy" id="1240361"/>
    <lineage>
        <taxon>Eukaryota</taxon>
        <taxon>Viridiplantae</taxon>
        <taxon>Streptophyta</taxon>
        <taxon>Embryophyta</taxon>
        <taxon>Tracheophyta</taxon>
        <taxon>Spermatophyta</taxon>
        <taxon>Magnoliopsida</taxon>
        <taxon>eudicotyledons</taxon>
        <taxon>Gunneridae</taxon>
        <taxon>Pentapetalae</taxon>
        <taxon>rosids</taxon>
        <taxon>malvids</taxon>
        <taxon>Brassicales</taxon>
        <taxon>Brassicaceae</taxon>
        <taxon>Camelineae</taxon>
        <taxon>Arabidopsis</taxon>
    </lineage>
</organism>
<dbReference type="Proteomes" id="UP000694240">
    <property type="component" value="Chromosome 7"/>
</dbReference>
<evidence type="ECO:0000313" key="1">
    <source>
        <dbReference type="EMBL" id="KAG7585101.1"/>
    </source>
</evidence>
<accession>A0A8T2BN16</accession>
<proteinExistence type="predicted"/>
<gene>
    <name evidence="1" type="ORF">ISN45_Aa02g004730</name>
</gene>
<dbReference type="AlphaFoldDB" id="A0A8T2BN16"/>
<name>A0A8T2BN16_9BRAS</name>